<evidence type="ECO:0000313" key="3">
    <source>
        <dbReference type="Proteomes" id="UP000320431"/>
    </source>
</evidence>
<comment type="caution">
    <text evidence="2">The sequence shown here is derived from an EMBL/GenBank/DDBJ whole genome shotgun (WGS) entry which is preliminary data.</text>
</comment>
<protein>
    <submittedName>
        <fullName evidence="2">Protein tonB</fullName>
    </submittedName>
</protein>
<dbReference type="Gene3D" id="3.30.1150.10">
    <property type="match status" value="1"/>
</dbReference>
<dbReference type="GO" id="GO:0055085">
    <property type="term" value="P:transmembrane transport"/>
    <property type="evidence" value="ECO:0007669"/>
    <property type="project" value="InterPro"/>
</dbReference>
<sequence length="298" mass="32427">MVIVSRGDGLHGGDGMRYLSRIAMLALMFAAGTVLAGTPDSRPVRDRIEASMLVTGMVDIDPDGSVSSWKLDQLEKLPPAVTELLAGTIPGWRFKPILIDGEPAAVRARTSIRIQARKLDGDNFLVEVAGAHFGSHKDADVPTYRRLTSPHYPTELAKAGAGGTVYLLVKIARDGSVEDAIAEQVNLKTIASDPQMRRMRGRFEAAAIYAARRWTFNPPVTPDDAPYWLVRVPVDFIAPGLRESGYGEWSAYIPGERRTNPWVQEDDRVSPDMLAAGGVYPVGLRGPELLTPLDVPQG</sequence>
<dbReference type="EMBL" id="VICD02000188">
    <property type="protein sequence ID" value="KAB8183292.1"/>
    <property type="molecule type" value="Genomic_DNA"/>
</dbReference>
<proteinExistence type="predicted"/>
<feature type="domain" description="TonB C-terminal" evidence="1">
    <location>
        <begin position="149"/>
        <end position="236"/>
    </location>
</feature>
<dbReference type="AlphaFoldDB" id="A0A508AMJ2"/>
<evidence type="ECO:0000259" key="1">
    <source>
        <dbReference type="Pfam" id="PF03544"/>
    </source>
</evidence>
<accession>A0A508AMJ2</accession>
<evidence type="ECO:0000313" key="2">
    <source>
        <dbReference type="EMBL" id="KAB8183292.1"/>
    </source>
</evidence>
<dbReference type="SUPFAM" id="SSF74653">
    <property type="entry name" value="TolA/TonB C-terminal domain"/>
    <property type="match status" value="1"/>
</dbReference>
<name>A0A508AMJ2_9GAMM</name>
<organism evidence="2 3">
    <name type="scientific">Marilutibacter maris</name>
    <dbReference type="NCBI Taxonomy" id="1605891"/>
    <lineage>
        <taxon>Bacteria</taxon>
        <taxon>Pseudomonadati</taxon>
        <taxon>Pseudomonadota</taxon>
        <taxon>Gammaproteobacteria</taxon>
        <taxon>Lysobacterales</taxon>
        <taxon>Lysobacteraceae</taxon>
        <taxon>Marilutibacter</taxon>
    </lineage>
</organism>
<dbReference type="Proteomes" id="UP000320431">
    <property type="component" value="Unassembled WGS sequence"/>
</dbReference>
<dbReference type="InterPro" id="IPR037682">
    <property type="entry name" value="TonB_C"/>
</dbReference>
<dbReference type="Pfam" id="PF03544">
    <property type="entry name" value="TonB_C"/>
    <property type="match status" value="1"/>
</dbReference>
<gene>
    <name evidence="2" type="ORF">FKV24_011100</name>
</gene>
<reference evidence="2 3" key="1">
    <citation type="submission" date="2019-10" db="EMBL/GenBank/DDBJ databases">
        <title>Lysobacter alkalisoli sp. nov., isolated from saline-alkaline soil.</title>
        <authorList>
            <person name="Sun J.-Q."/>
        </authorList>
    </citation>
    <scope>NUCLEOTIDE SEQUENCE [LARGE SCALE GENOMIC DNA]</scope>
    <source>
        <strain evidence="2 3">KCTC 42381</strain>
    </source>
</reference>